<reference evidence="4 6" key="2">
    <citation type="submission" date="2014-08" db="EMBL/GenBank/DDBJ databases">
        <authorList>
            <person name="Moulin Lionel"/>
        </authorList>
    </citation>
    <scope>NUCLEOTIDE SEQUENCE [LARGE SCALE GENOMIC DNA]</scope>
</reference>
<feature type="region of interest" description="Disordered" evidence="1">
    <location>
        <begin position="47"/>
        <end position="73"/>
    </location>
</feature>
<dbReference type="AlphaFoldDB" id="A0A090ESK8"/>
<dbReference type="Proteomes" id="UP000046373">
    <property type="component" value="Unassembled WGS sequence"/>
</dbReference>
<accession>A0A090ESK8</accession>
<evidence type="ECO:0000313" key="5">
    <source>
        <dbReference type="Proteomes" id="UP000045285"/>
    </source>
</evidence>
<evidence type="ECO:0000313" key="3">
    <source>
        <dbReference type="EMBL" id="CDX23721.1"/>
    </source>
</evidence>
<proteinExistence type="predicted"/>
<evidence type="ECO:0000256" key="2">
    <source>
        <dbReference type="SAM" id="Phobius"/>
    </source>
</evidence>
<evidence type="ECO:0000313" key="4">
    <source>
        <dbReference type="EMBL" id="CDX34467.1"/>
    </source>
</evidence>
<gene>
    <name evidence="3" type="ORF">MPL3356_40524</name>
    <name evidence="4" type="ORF">MPLDJ20_190022</name>
</gene>
<dbReference type="EMBL" id="CCNB01000011">
    <property type="protein sequence ID" value="CDX34467.1"/>
    <property type="molecule type" value="Genomic_DNA"/>
</dbReference>
<evidence type="ECO:0000313" key="6">
    <source>
        <dbReference type="Proteomes" id="UP000046373"/>
    </source>
</evidence>
<evidence type="ECO:0000256" key="1">
    <source>
        <dbReference type="SAM" id="MobiDB-lite"/>
    </source>
</evidence>
<keyword evidence="2" id="KW-0472">Membrane</keyword>
<keyword evidence="2" id="KW-0812">Transmembrane</keyword>
<reference evidence="5" key="1">
    <citation type="submission" date="2014-08" db="EMBL/GenBank/DDBJ databases">
        <authorList>
            <person name="Moulin L."/>
        </authorList>
    </citation>
    <scope>NUCLEOTIDE SEQUENCE [LARGE SCALE GENOMIC DNA]</scope>
</reference>
<name>A0A090ESK8_MESPL</name>
<dbReference type="Proteomes" id="UP000045285">
    <property type="component" value="Unassembled WGS sequence"/>
</dbReference>
<feature type="transmembrane region" description="Helical" evidence="2">
    <location>
        <begin position="15"/>
        <end position="37"/>
    </location>
</feature>
<organism evidence="4 6">
    <name type="scientific">Mesorhizobium plurifarium</name>
    <dbReference type="NCBI Taxonomy" id="69974"/>
    <lineage>
        <taxon>Bacteria</taxon>
        <taxon>Pseudomonadati</taxon>
        <taxon>Pseudomonadota</taxon>
        <taxon>Alphaproteobacteria</taxon>
        <taxon>Hyphomicrobiales</taxon>
        <taxon>Phyllobacteriaceae</taxon>
        <taxon>Mesorhizobium</taxon>
    </lineage>
</organism>
<dbReference type="STRING" id="69974.MPLDJ20_190022"/>
<sequence>MTKIVPEDKARQGHWGWHALRILIAGLLLAFIAWGAVEIYGELIKSPNSGAQHVPQPPGTEQGPAPAQPTSQP</sequence>
<keyword evidence="2" id="KW-1133">Transmembrane helix</keyword>
<dbReference type="EMBL" id="CCMZ01000034">
    <property type="protein sequence ID" value="CDX23721.1"/>
    <property type="molecule type" value="Genomic_DNA"/>
</dbReference>
<keyword evidence="5" id="KW-1185">Reference proteome</keyword>
<protein>
    <submittedName>
        <fullName evidence="4">Uncharacterized protein</fullName>
    </submittedName>
</protein>